<keyword evidence="7 11" id="KW-0378">Hydrolase</keyword>
<comment type="caution">
    <text evidence="14">The sequence shown here is derived from an EMBL/GenBank/DDBJ whole genome shotgun (WGS) entry which is preliminary data.</text>
</comment>
<evidence type="ECO:0000256" key="10">
    <source>
        <dbReference type="ARBA" id="ARBA00023136"/>
    </source>
</evidence>
<dbReference type="InterPro" id="IPR022764">
    <property type="entry name" value="Peptidase_S54_rhomboid_dom"/>
</dbReference>
<evidence type="ECO:0000256" key="5">
    <source>
        <dbReference type="ARBA" id="ARBA00022670"/>
    </source>
</evidence>
<evidence type="ECO:0000256" key="4">
    <source>
        <dbReference type="ARBA" id="ARBA00013039"/>
    </source>
</evidence>
<organism evidence="14 17">
    <name type="scientific">Adineta steineri</name>
    <dbReference type="NCBI Taxonomy" id="433720"/>
    <lineage>
        <taxon>Eukaryota</taxon>
        <taxon>Metazoa</taxon>
        <taxon>Spiralia</taxon>
        <taxon>Gnathifera</taxon>
        <taxon>Rotifera</taxon>
        <taxon>Eurotatoria</taxon>
        <taxon>Bdelloidea</taxon>
        <taxon>Adinetida</taxon>
        <taxon>Adinetidae</taxon>
        <taxon>Adineta</taxon>
    </lineage>
</organism>
<dbReference type="Pfam" id="PF01694">
    <property type="entry name" value="Rhomboid"/>
    <property type="match status" value="1"/>
</dbReference>
<evidence type="ECO:0000256" key="3">
    <source>
        <dbReference type="ARBA" id="ARBA00009045"/>
    </source>
</evidence>
<keyword evidence="8 11" id="KW-0720">Serine protease</keyword>
<gene>
    <name evidence="14" type="ORF">BJG266_LOCUS47189</name>
    <name evidence="15" type="ORF">QVE165_LOCUS64224</name>
</gene>
<evidence type="ECO:0000313" key="15">
    <source>
        <dbReference type="EMBL" id="CAF1665968.1"/>
    </source>
</evidence>
<dbReference type="EMBL" id="CAJNOI010005357">
    <property type="protein sequence ID" value="CAF1564006.1"/>
    <property type="molecule type" value="Genomic_DNA"/>
</dbReference>
<evidence type="ECO:0000256" key="9">
    <source>
        <dbReference type="ARBA" id="ARBA00022989"/>
    </source>
</evidence>
<comment type="subcellular location">
    <subcellularLocation>
        <location evidence="2 11">Membrane</location>
        <topology evidence="2 11">Multi-pass membrane protein</topology>
    </subcellularLocation>
</comment>
<feature type="region of interest" description="Disordered" evidence="12">
    <location>
        <begin position="18"/>
        <end position="37"/>
    </location>
</feature>
<evidence type="ECO:0000256" key="2">
    <source>
        <dbReference type="ARBA" id="ARBA00004141"/>
    </source>
</evidence>
<dbReference type="AlphaFoldDB" id="A0A815Y0C2"/>
<keyword evidence="5 11" id="KW-0645">Protease</keyword>
<dbReference type="Proteomes" id="UP000663877">
    <property type="component" value="Unassembled WGS sequence"/>
</dbReference>
<evidence type="ECO:0000256" key="7">
    <source>
        <dbReference type="ARBA" id="ARBA00022801"/>
    </source>
</evidence>
<comment type="function">
    <text evidence="11">Serine protease involved in intramembrane proteolysis.</text>
</comment>
<dbReference type="OrthoDB" id="418595at2759"/>
<name>A0A815Y0C2_9BILA</name>
<evidence type="ECO:0000256" key="8">
    <source>
        <dbReference type="ARBA" id="ARBA00022825"/>
    </source>
</evidence>
<dbReference type="GO" id="GO:0006508">
    <property type="term" value="P:proteolysis"/>
    <property type="evidence" value="ECO:0007669"/>
    <property type="project" value="UniProtKB-KW"/>
</dbReference>
<evidence type="ECO:0000313" key="16">
    <source>
        <dbReference type="Proteomes" id="UP000663832"/>
    </source>
</evidence>
<sequence length="315" mass="35084">MAAFTKTAWAKIRDGFESTNRSSTSNRTSNAPAPPYASRTYTFNGDVIIDANRHDPSVNVISSSAEPHRPLFTVGIGLFDVIMLIIMYIVQRGTHLTSDTWIKMGGKYVPCMKRVASSSGYKSQCYAFLFPYQIYRFFTPMFLHGGVTHLLNNLVYQALVGSLLERKYGTKTFAICYILFGFSGNVMSALIAPKNVSVGASGAVYGLLFFCIIDNTLRIFTIKNLQDKIIQFLIMLLVIPYFIMSVFLDVDFSGRIDHAAHGGGALMGILVAMFLCEMPEFITSRVPNGERRIQLIALIAIVGYFCISLLIFYLI</sequence>
<evidence type="ECO:0000256" key="12">
    <source>
        <dbReference type="SAM" id="MobiDB-lite"/>
    </source>
</evidence>
<protein>
    <recommendedName>
        <fullName evidence="4">rhomboid protease</fullName>
        <ecNumber evidence="4">3.4.21.105</ecNumber>
    </recommendedName>
</protein>
<keyword evidence="9 11" id="KW-1133">Transmembrane helix</keyword>
<feature type="domain" description="Peptidase S54 rhomboid" evidence="13">
    <location>
        <begin position="133"/>
        <end position="276"/>
    </location>
</feature>
<evidence type="ECO:0000256" key="1">
    <source>
        <dbReference type="ARBA" id="ARBA00000156"/>
    </source>
</evidence>
<keyword evidence="16" id="KW-1185">Reference proteome</keyword>
<comment type="similarity">
    <text evidence="3 11">Belongs to the peptidase S54 family.</text>
</comment>
<feature type="transmembrane region" description="Helical" evidence="11">
    <location>
        <begin position="71"/>
        <end position="90"/>
    </location>
</feature>
<feature type="transmembrane region" description="Helical" evidence="11">
    <location>
        <begin position="260"/>
        <end position="283"/>
    </location>
</feature>
<feature type="transmembrane region" description="Helical" evidence="11">
    <location>
        <begin position="229"/>
        <end position="248"/>
    </location>
</feature>
<dbReference type="SUPFAM" id="SSF144091">
    <property type="entry name" value="Rhomboid-like"/>
    <property type="match status" value="1"/>
</dbReference>
<feature type="transmembrane region" description="Helical" evidence="11">
    <location>
        <begin position="295"/>
        <end position="314"/>
    </location>
</feature>
<dbReference type="EC" id="3.4.21.105" evidence="4"/>
<accession>A0A815Y0C2</accession>
<dbReference type="InterPro" id="IPR002610">
    <property type="entry name" value="Peptidase_S54_rhomboid-like"/>
</dbReference>
<evidence type="ECO:0000256" key="11">
    <source>
        <dbReference type="RuleBase" id="RU362115"/>
    </source>
</evidence>
<reference evidence="14" key="1">
    <citation type="submission" date="2021-02" db="EMBL/GenBank/DDBJ databases">
        <authorList>
            <person name="Nowell W R."/>
        </authorList>
    </citation>
    <scope>NUCLEOTIDE SEQUENCE</scope>
</reference>
<evidence type="ECO:0000259" key="13">
    <source>
        <dbReference type="Pfam" id="PF01694"/>
    </source>
</evidence>
<keyword evidence="6 11" id="KW-0812">Transmembrane</keyword>
<dbReference type="GO" id="GO:0016020">
    <property type="term" value="C:membrane"/>
    <property type="evidence" value="ECO:0007669"/>
    <property type="project" value="UniProtKB-SubCell"/>
</dbReference>
<dbReference type="EMBL" id="CAJNOM010005761">
    <property type="protein sequence ID" value="CAF1665968.1"/>
    <property type="molecule type" value="Genomic_DNA"/>
</dbReference>
<feature type="transmembrane region" description="Helical" evidence="11">
    <location>
        <begin position="172"/>
        <end position="192"/>
    </location>
</feature>
<evidence type="ECO:0000256" key="6">
    <source>
        <dbReference type="ARBA" id="ARBA00022692"/>
    </source>
</evidence>
<comment type="caution">
    <text evidence="11">Lacks conserved residue(s) required for the propagation of feature annotation.</text>
</comment>
<feature type="transmembrane region" description="Helical" evidence="11">
    <location>
        <begin position="198"/>
        <end position="217"/>
    </location>
</feature>
<dbReference type="InterPro" id="IPR035952">
    <property type="entry name" value="Rhomboid-like_sf"/>
</dbReference>
<feature type="compositionally biased region" description="Low complexity" evidence="12">
    <location>
        <begin position="18"/>
        <end position="30"/>
    </location>
</feature>
<evidence type="ECO:0000313" key="14">
    <source>
        <dbReference type="EMBL" id="CAF1564006.1"/>
    </source>
</evidence>
<dbReference type="GO" id="GO:0004252">
    <property type="term" value="F:serine-type endopeptidase activity"/>
    <property type="evidence" value="ECO:0007669"/>
    <property type="project" value="InterPro"/>
</dbReference>
<proteinExistence type="inferred from homology"/>
<dbReference type="PANTHER" id="PTHR22936">
    <property type="entry name" value="RHOMBOID-RELATED"/>
    <property type="match status" value="1"/>
</dbReference>
<comment type="catalytic activity">
    <reaction evidence="1 11">
        <text>Cleaves type-1 transmembrane domains using a catalytic dyad composed of serine and histidine that are contributed by different transmembrane domains.</text>
        <dbReference type="EC" id="3.4.21.105"/>
    </reaction>
</comment>
<evidence type="ECO:0000313" key="17">
    <source>
        <dbReference type="Proteomes" id="UP000663877"/>
    </source>
</evidence>
<dbReference type="Proteomes" id="UP000663832">
    <property type="component" value="Unassembled WGS sequence"/>
</dbReference>
<dbReference type="Gene3D" id="1.20.1540.10">
    <property type="entry name" value="Rhomboid-like"/>
    <property type="match status" value="1"/>
</dbReference>
<keyword evidence="10 11" id="KW-0472">Membrane</keyword>
<dbReference type="PANTHER" id="PTHR22936:SF69">
    <property type="entry name" value="RHOMBOID-LIKE PROTEIN"/>
    <property type="match status" value="1"/>
</dbReference>